<dbReference type="Proteomes" id="UP000054721">
    <property type="component" value="Unassembled WGS sequence"/>
</dbReference>
<dbReference type="Gene3D" id="1.20.1280.50">
    <property type="match status" value="1"/>
</dbReference>
<evidence type="ECO:0000259" key="2">
    <source>
        <dbReference type="PROSITE" id="PS50181"/>
    </source>
</evidence>
<feature type="transmembrane region" description="Helical" evidence="1">
    <location>
        <begin position="64"/>
        <end position="82"/>
    </location>
</feature>
<keyword evidence="4" id="KW-1185">Reference proteome</keyword>
<dbReference type="InterPro" id="IPR001810">
    <property type="entry name" value="F-box_dom"/>
</dbReference>
<sequence length="569" mass="63980">MCNSATPCSAYSLIFSFQIDAQNSQLCLIGRSFEVITPALDCFAVSSAHLVSTFREKIQKLPKIFIVVNVVVVVVAVLKMATVDDLPEELLVKIFLLLSPNDWMSSILTVCRRWRRVMLVAWTNVRSVKNVDNFDGELYLADGTRMVVRFASGADAYRFYAATARHLRQLTVELRDGMRFERRRLLDSFCRRCVNLRSLTLSGSLCGSIDWAIGWLDHLTKLKELSVDDSSRCWQHDDEPYCCPSECRGTGTARLFSRLAGHCWPLTKLELKVSVSCLPTVDVFDQALRSMPLEIFKLQLLQPVRSAYAHGLLRATAVGCAATLRHFALFCYLTEPLDPRLCKRFLRKLTKLDTLDLGLGSSHIADIIDDRSHWTGHCLSALGSLDSLRRLTLRMTDFAPLADMNSIGLGRLFDQLAELSLNKCRFGGRRQLCSLLAQCGTLRRLSFGDTRLPMDHLDELIVACPSLRRLDISLQQEPFSVIDTLHAVQRALHDRRVAFDAHATSSSSTLVIQIATLRLDANQGELLKNSHFCCLQISQRPLFTTVTVDLTASHRYSTVESADQFQSIL</sequence>
<dbReference type="PROSITE" id="PS50181">
    <property type="entry name" value="FBOX"/>
    <property type="match status" value="1"/>
</dbReference>
<gene>
    <name evidence="3" type="ORF">T02_7595</name>
</gene>
<keyword evidence="1" id="KW-1133">Transmembrane helix</keyword>
<organism evidence="3 4">
    <name type="scientific">Trichinella nativa</name>
    <dbReference type="NCBI Taxonomy" id="6335"/>
    <lineage>
        <taxon>Eukaryota</taxon>
        <taxon>Metazoa</taxon>
        <taxon>Ecdysozoa</taxon>
        <taxon>Nematoda</taxon>
        <taxon>Enoplea</taxon>
        <taxon>Dorylaimia</taxon>
        <taxon>Trichinellida</taxon>
        <taxon>Trichinellidae</taxon>
        <taxon>Trichinella</taxon>
    </lineage>
</organism>
<dbReference type="AlphaFoldDB" id="A0A0V1LV23"/>
<dbReference type="InterPro" id="IPR032675">
    <property type="entry name" value="LRR_dom_sf"/>
</dbReference>
<feature type="domain" description="F-box" evidence="2">
    <location>
        <begin position="80"/>
        <end position="125"/>
    </location>
</feature>
<dbReference type="SUPFAM" id="SSF52047">
    <property type="entry name" value="RNI-like"/>
    <property type="match status" value="1"/>
</dbReference>
<protein>
    <recommendedName>
        <fullName evidence="2">F-box domain-containing protein</fullName>
    </recommendedName>
</protein>
<dbReference type="SUPFAM" id="SSF81383">
    <property type="entry name" value="F-box domain"/>
    <property type="match status" value="1"/>
</dbReference>
<proteinExistence type="predicted"/>
<keyword evidence="1" id="KW-0812">Transmembrane</keyword>
<evidence type="ECO:0000256" key="1">
    <source>
        <dbReference type="SAM" id="Phobius"/>
    </source>
</evidence>
<accession>A0A0V1LV23</accession>
<dbReference type="InterPro" id="IPR036047">
    <property type="entry name" value="F-box-like_dom_sf"/>
</dbReference>
<name>A0A0V1LV23_9BILA</name>
<dbReference type="Pfam" id="PF12937">
    <property type="entry name" value="F-box-like"/>
    <property type="match status" value="1"/>
</dbReference>
<dbReference type="OrthoDB" id="10257471at2759"/>
<evidence type="ECO:0000313" key="4">
    <source>
        <dbReference type="Proteomes" id="UP000054721"/>
    </source>
</evidence>
<dbReference type="EMBL" id="JYDW01000001">
    <property type="protein sequence ID" value="KRZ63386.1"/>
    <property type="molecule type" value="Genomic_DNA"/>
</dbReference>
<dbReference type="Gene3D" id="3.80.10.10">
    <property type="entry name" value="Ribonuclease Inhibitor"/>
    <property type="match status" value="1"/>
</dbReference>
<comment type="caution">
    <text evidence="3">The sequence shown here is derived from an EMBL/GenBank/DDBJ whole genome shotgun (WGS) entry which is preliminary data.</text>
</comment>
<keyword evidence="1" id="KW-0472">Membrane</keyword>
<reference evidence="3 4" key="1">
    <citation type="submission" date="2015-05" db="EMBL/GenBank/DDBJ databases">
        <title>Evolution of Trichinella species and genotypes.</title>
        <authorList>
            <person name="Korhonen P.K."/>
            <person name="Edoardo P."/>
            <person name="Giuseppe L.R."/>
            <person name="Gasser R.B."/>
        </authorList>
    </citation>
    <scope>NUCLEOTIDE SEQUENCE [LARGE SCALE GENOMIC DNA]</scope>
    <source>
        <strain evidence="3">ISS10</strain>
    </source>
</reference>
<evidence type="ECO:0000313" key="3">
    <source>
        <dbReference type="EMBL" id="KRZ63386.1"/>
    </source>
</evidence>